<dbReference type="Pfam" id="PF04892">
    <property type="entry name" value="VanZ"/>
    <property type="match status" value="1"/>
</dbReference>
<dbReference type="InterPro" id="IPR006976">
    <property type="entry name" value="VanZ-like"/>
</dbReference>
<protein>
    <submittedName>
        <fullName evidence="3">Antibiotic resistance protein VanZ</fullName>
    </submittedName>
</protein>
<keyword evidence="1" id="KW-0472">Membrane</keyword>
<reference evidence="3" key="1">
    <citation type="submission" date="2022-06" db="EMBL/GenBank/DDBJ databases">
        <title>Vallitalea longa sp. nov., an anaerobic bacterium isolated from marine sediment.</title>
        <authorList>
            <person name="Hirano S."/>
            <person name="Terahara T."/>
            <person name="Mori K."/>
            <person name="Hamada M."/>
            <person name="Matsumoto R."/>
            <person name="Kobayashi T."/>
        </authorList>
    </citation>
    <scope>NUCLEOTIDE SEQUENCE</scope>
    <source>
        <strain evidence="3">SH18-1</strain>
    </source>
</reference>
<keyword evidence="1" id="KW-0812">Transmembrane</keyword>
<dbReference type="AlphaFoldDB" id="A0A9W5YC07"/>
<dbReference type="PANTHER" id="PTHR36834:SF1">
    <property type="entry name" value="INTEGRAL MEMBRANE PROTEIN"/>
    <property type="match status" value="1"/>
</dbReference>
<sequence>MDRYSTTTNYIMIWEEVYMSKNTKCLIDLLALAIIYFRFFYGKWKIDGKDKLIINTTMYIYISFVLYFTLMPVIVSIPSIFNHRYVVMNMNLLEDYFAGRGDTVRQILLNIIMMVPFGFLLPIIKKRNLWFCILWTFLFSLGIEILQPLFVRSGDITDLVTNTIGGILGYVVYSLFKPIIERIIFLFHQ</sequence>
<name>A0A9W5YC07_9FIRM</name>
<feature type="domain" description="VanZ-like" evidence="2">
    <location>
        <begin position="59"/>
        <end position="176"/>
    </location>
</feature>
<evidence type="ECO:0000256" key="1">
    <source>
        <dbReference type="SAM" id="Phobius"/>
    </source>
</evidence>
<dbReference type="InterPro" id="IPR053150">
    <property type="entry name" value="Teicoplanin_resist-assoc"/>
</dbReference>
<evidence type="ECO:0000259" key="2">
    <source>
        <dbReference type="Pfam" id="PF04892"/>
    </source>
</evidence>
<keyword evidence="1" id="KW-1133">Transmembrane helix</keyword>
<proteinExistence type="predicted"/>
<gene>
    <name evidence="3" type="ORF">SH1V18_16490</name>
</gene>
<keyword evidence="4" id="KW-1185">Reference proteome</keyword>
<evidence type="ECO:0000313" key="4">
    <source>
        <dbReference type="Proteomes" id="UP001144256"/>
    </source>
</evidence>
<dbReference type="EMBL" id="BRLB01000003">
    <property type="protein sequence ID" value="GKX29169.1"/>
    <property type="molecule type" value="Genomic_DNA"/>
</dbReference>
<accession>A0A9W5YC07</accession>
<dbReference type="Proteomes" id="UP001144256">
    <property type="component" value="Unassembled WGS sequence"/>
</dbReference>
<organism evidence="3 4">
    <name type="scientific">Vallitalea longa</name>
    <dbReference type="NCBI Taxonomy" id="2936439"/>
    <lineage>
        <taxon>Bacteria</taxon>
        <taxon>Bacillati</taxon>
        <taxon>Bacillota</taxon>
        <taxon>Clostridia</taxon>
        <taxon>Lachnospirales</taxon>
        <taxon>Vallitaleaceae</taxon>
        <taxon>Vallitalea</taxon>
    </lineage>
</organism>
<feature type="transmembrane region" description="Helical" evidence="1">
    <location>
        <begin position="156"/>
        <end position="176"/>
    </location>
</feature>
<evidence type="ECO:0000313" key="3">
    <source>
        <dbReference type="EMBL" id="GKX29169.1"/>
    </source>
</evidence>
<feature type="transmembrane region" description="Helical" evidence="1">
    <location>
        <begin position="129"/>
        <end position="150"/>
    </location>
</feature>
<comment type="caution">
    <text evidence="3">The sequence shown here is derived from an EMBL/GenBank/DDBJ whole genome shotgun (WGS) entry which is preliminary data.</text>
</comment>
<feature type="transmembrane region" description="Helical" evidence="1">
    <location>
        <begin position="58"/>
        <end position="81"/>
    </location>
</feature>
<feature type="transmembrane region" description="Helical" evidence="1">
    <location>
        <begin position="107"/>
        <end position="124"/>
    </location>
</feature>
<dbReference type="PANTHER" id="PTHR36834">
    <property type="entry name" value="MEMBRANE PROTEIN-RELATED"/>
    <property type="match status" value="1"/>
</dbReference>